<evidence type="ECO:0000256" key="1">
    <source>
        <dbReference type="SAM" id="MobiDB-lite"/>
    </source>
</evidence>
<protein>
    <submittedName>
        <fullName evidence="2">Uncharacterized protein</fullName>
    </submittedName>
</protein>
<proteinExistence type="predicted"/>
<dbReference type="AlphaFoldDB" id="A0A0E0KSR3"/>
<reference evidence="2" key="2">
    <citation type="submission" date="2018-05" db="EMBL/GenBank/DDBJ databases">
        <title>OpunRS2 (Oryza punctata Reference Sequence Version 2).</title>
        <authorList>
            <person name="Zhang J."/>
            <person name="Kudrna D."/>
            <person name="Lee S."/>
            <person name="Talag J."/>
            <person name="Welchert J."/>
            <person name="Wing R.A."/>
        </authorList>
    </citation>
    <scope>NUCLEOTIDE SEQUENCE [LARGE SCALE GENOMIC DNA]</scope>
</reference>
<evidence type="ECO:0000313" key="2">
    <source>
        <dbReference type="EnsemblPlants" id="OPUNC04G16220.1"/>
    </source>
</evidence>
<name>A0A0E0KSR3_ORYPU</name>
<sequence>MCFTVLGTKTASELVRGNSYFLLSPIPLTPPRQPCRAGGERRRSPPSTPRIPPVSVPAATPGSRVQCGLHLPAARGQHPVRVGHHITLLLVAGPPPEVGAVRRRCGHSAMSLGSSLLGYSMPLLTRYGLGDDGCVVVRVVTRVEKMVVQCPVKPVVEELDRPHVKQDSDDGSIGSPHWHDVNVRDGCVAQWRYFPATQGLLGNCIFARAHAKYNSCQSDLPGPFPVHLLEVKTAVDNEVLPASSLVSRETDPNLVVDHPQQQSRQHEGVRWVKVSPPLGGQPVRRVHGRRSQDQVLCMDREHSVKYWAGGDKLCWNDILSLKGFSDDRHQVITVDLQFTVLVQLDHKTA</sequence>
<evidence type="ECO:0000313" key="3">
    <source>
        <dbReference type="Proteomes" id="UP000026962"/>
    </source>
</evidence>
<dbReference type="Proteomes" id="UP000026962">
    <property type="component" value="Chromosome 4"/>
</dbReference>
<feature type="region of interest" description="Disordered" evidence="1">
    <location>
        <begin position="31"/>
        <end position="61"/>
    </location>
</feature>
<keyword evidence="3" id="KW-1185">Reference proteome</keyword>
<accession>A0A0E0KSR3</accession>
<feature type="compositionally biased region" description="Pro residues" evidence="1">
    <location>
        <begin position="46"/>
        <end position="55"/>
    </location>
</feature>
<dbReference type="EnsemblPlants" id="OPUNC04G16220.1">
    <property type="protein sequence ID" value="OPUNC04G16220.1"/>
    <property type="gene ID" value="OPUNC04G16220"/>
</dbReference>
<dbReference type="Gramene" id="OPUNC04G16220.1">
    <property type="protein sequence ID" value="OPUNC04G16220.1"/>
    <property type="gene ID" value="OPUNC04G16220"/>
</dbReference>
<reference evidence="2" key="1">
    <citation type="submission" date="2015-04" db="UniProtKB">
        <authorList>
            <consortium name="EnsemblPlants"/>
        </authorList>
    </citation>
    <scope>IDENTIFICATION</scope>
</reference>
<organism evidence="2">
    <name type="scientific">Oryza punctata</name>
    <name type="common">Red rice</name>
    <dbReference type="NCBI Taxonomy" id="4537"/>
    <lineage>
        <taxon>Eukaryota</taxon>
        <taxon>Viridiplantae</taxon>
        <taxon>Streptophyta</taxon>
        <taxon>Embryophyta</taxon>
        <taxon>Tracheophyta</taxon>
        <taxon>Spermatophyta</taxon>
        <taxon>Magnoliopsida</taxon>
        <taxon>Liliopsida</taxon>
        <taxon>Poales</taxon>
        <taxon>Poaceae</taxon>
        <taxon>BOP clade</taxon>
        <taxon>Oryzoideae</taxon>
        <taxon>Oryzeae</taxon>
        <taxon>Oryzinae</taxon>
        <taxon>Oryza</taxon>
    </lineage>
</organism>
<dbReference type="HOGENOM" id="CLU_795426_0_0_1"/>